<dbReference type="RefSeq" id="WP_253762272.1">
    <property type="nucleotide sequence ID" value="NZ_JAMZDZ010000001.1"/>
</dbReference>
<gene>
    <name evidence="8" type="ORF">ACFOZ4_41195</name>
</gene>
<feature type="compositionally biased region" description="Low complexity" evidence="6">
    <location>
        <begin position="375"/>
        <end position="396"/>
    </location>
</feature>
<evidence type="ECO:0000313" key="8">
    <source>
        <dbReference type="EMBL" id="MFC4137061.1"/>
    </source>
</evidence>
<evidence type="ECO:0000256" key="5">
    <source>
        <dbReference type="PROSITE-ProRule" id="PRU10141"/>
    </source>
</evidence>
<dbReference type="EC" id="2.7.11.1" evidence="8"/>
<dbReference type="CDD" id="cd14014">
    <property type="entry name" value="STKc_PknB_like"/>
    <property type="match status" value="1"/>
</dbReference>
<evidence type="ECO:0000256" key="1">
    <source>
        <dbReference type="ARBA" id="ARBA00022679"/>
    </source>
</evidence>
<dbReference type="InterPro" id="IPR017441">
    <property type="entry name" value="Protein_kinase_ATP_BS"/>
</dbReference>
<reference evidence="9" key="1">
    <citation type="journal article" date="2019" name="Int. J. Syst. Evol. Microbiol.">
        <title>The Global Catalogue of Microorganisms (GCM) 10K type strain sequencing project: providing services to taxonomists for standard genome sequencing and annotation.</title>
        <authorList>
            <consortium name="The Broad Institute Genomics Platform"/>
            <consortium name="The Broad Institute Genome Sequencing Center for Infectious Disease"/>
            <person name="Wu L."/>
            <person name="Ma J."/>
        </authorList>
    </citation>
    <scope>NUCLEOTIDE SEQUENCE [LARGE SCALE GENOMIC DNA]</scope>
    <source>
        <strain evidence="9">CGMCC 4.7289</strain>
    </source>
</reference>
<evidence type="ECO:0000313" key="9">
    <source>
        <dbReference type="Proteomes" id="UP001595816"/>
    </source>
</evidence>
<organism evidence="8 9">
    <name type="scientific">Hamadaea flava</name>
    <dbReference type="NCBI Taxonomy" id="1742688"/>
    <lineage>
        <taxon>Bacteria</taxon>
        <taxon>Bacillati</taxon>
        <taxon>Actinomycetota</taxon>
        <taxon>Actinomycetes</taxon>
        <taxon>Micromonosporales</taxon>
        <taxon>Micromonosporaceae</taxon>
        <taxon>Hamadaea</taxon>
    </lineage>
</organism>
<proteinExistence type="predicted"/>
<dbReference type="Gene3D" id="3.30.200.20">
    <property type="entry name" value="Phosphorylase Kinase, domain 1"/>
    <property type="match status" value="1"/>
</dbReference>
<accession>A0ABV8M3G5</accession>
<protein>
    <submittedName>
        <fullName evidence="8">Serine/threonine-protein kinase</fullName>
        <ecNumber evidence="8">2.7.11.1</ecNumber>
    </submittedName>
</protein>
<dbReference type="InterPro" id="IPR008266">
    <property type="entry name" value="Tyr_kinase_AS"/>
</dbReference>
<keyword evidence="4 5" id="KW-0067">ATP-binding</keyword>
<dbReference type="SUPFAM" id="SSF56112">
    <property type="entry name" value="Protein kinase-like (PK-like)"/>
    <property type="match status" value="1"/>
</dbReference>
<dbReference type="PANTHER" id="PTHR43289">
    <property type="entry name" value="MITOGEN-ACTIVATED PROTEIN KINASE KINASE KINASE 20-RELATED"/>
    <property type="match status" value="1"/>
</dbReference>
<dbReference type="PANTHER" id="PTHR43289:SF34">
    <property type="entry name" value="SERINE_THREONINE-PROTEIN KINASE YBDM-RELATED"/>
    <property type="match status" value="1"/>
</dbReference>
<evidence type="ECO:0000259" key="7">
    <source>
        <dbReference type="PROSITE" id="PS50011"/>
    </source>
</evidence>
<feature type="domain" description="Protein kinase" evidence="7">
    <location>
        <begin position="16"/>
        <end position="271"/>
    </location>
</feature>
<dbReference type="InterPro" id="IPR000719">
    <property type="entry name" value="Prot_kinase_dom"/>
</dbReference>
<dbReference type="PROSITE" id="PS00107">
    <property type="entry name" value="PROTEIN_KINASE_ATP"/>
    <property type="match status" value="1"/>
</dbReference>
<dbReference type="GO" id="GO:0004674">
    <property type="term" value="F:protein serine/threonine kinase activity"/>
    <property type="evidence" value="ECO:0007669"/>
    <property type="project" value="UniProtKB-EC"/>
</dbReference>
<dbReference type="Pfam" id="PF00069">
    <property type="entry name" value="Pkinase"/>
    <property type="match status" value="1"/>
</dbReference>
<keyword evidence="9" id="KW-1185">Reference proteome</keyword>
<evidence type="ECO:0000256" key="2">
    <source>
        <dbReference type="ARBA" id="ARBA00022741"/>
    </source>
</evidence>
<dbReference type="Gene3D" id="1.10.510.10">
    <property type="entry name" value="Transferase(Phosphotransferase) domain 1"/>
    <property type="match status" value="1"/>
</dbReference>
<dbReference type="EMBL" id="JBHSAY010000035">
    <property type="protein sequence ID" value="MFC4137061.1"/>
    <property type="molecule type" value="Genomic_DNA"/>
</dbReference>
<evidence type="ECO:0000256" key="6">
    <source>
        <dbReference type="SAM" id="MobiDB-lite"/>
    </source>
</evidence>
<feature type="binding site" evidence="5">
    <location>
        <position position="45"/>
    </location>
    <ligand>
        <name>ATP</name>
        <dbReference type="ChEBI" id="CHEBI:30616"/>
    </ligand>
</feature>
<dbReference type="Proteomes" id="UP001595816">
    <property type="component" value="Unassembled WGS sequence"/>
</dbReference>
<keyword evidence="1 8" id="KW-0808">Transferase</keyword>
<dbReference type="PROSITE" id="PS00109">
    <property type="entry name" value="PROTEIN_KINASE_TYR"/>
    <property type="match status" value="1"/>
</dbReference>
<evidence type="ECO:0000256" key="4">
    <source>
        <dbReference type="ARBA" id="ARBA00022840"/>
    </source>
</evidence>
<sequence>MVSTLSNQDPQEIGGYRLRARLGMGGMGEVYLAFLPGGRQALAIKVVRREYADDQAFRIRFAQEADAARRVAGPYIAPLVDSSADAPIPWLATAYVTGPTLLDAVRAAGPLPLPTVQGLVAAVATALQAIHSYGIVHRDLSPGNVVLAADGPKVIDFGIARATDVSQTFVSRTPLGTPGSMAPEVALGQPATPASDVFALGGIAYFAATGRSAYGDGTFAHQLVRITRGEADLTGCPAELRDLVERCLAVDPGNRPDTAEIIAACGGTPRLGEGWLPPAITTDIAARATELARIAAQPVPPIGPTAVLPQRSARRRRLVGAGVAAVVLAAAVLVGVKLGAGSAANPAADSGSGVGPSASVSTAPTAAVQVTATTGAGTPSSAAPSASASASASAGSDEVRWTGPIRINGDGIDLDTTPPVVDPSSGRIDLQLGLTNDTESTIDGIDGGNHTSVAILPAGATASPHKCNELISTVGTDRVEVTKGSTLCFRTEKGLLGVATITKITGGFTFGDSATATVWATTEYA</sequence>
<keyword evidence="2 5" id="KW-0547">Nucleotide-binding</keyword>
<comment type="caution">
    <text evidence="8">The sequence shown here is derived from an EMBL/GenBank/DDBJ whole genome shotgun (WGS) entry which is preliminary data.</text>
</comment>
<name>A0ABV8M3G5_9ACTN</name>
<dbReference type="InterPro" id="IPR011009">
    <property type="entry name" value="Kinase-like_dom_sf"/>
</dbReference>
<keyword evidence="3 8" id="KW-0418">Kinase</keyword>
<evidence type="ECO:0000256" key="3">
    <source>
        <dbReference type="ARBA" id="ARBA00022777"/>
    </source>
</evidence>
<feature type="region of interest" description="Disordered" evidence="6">
    <location>
        <begin position="375"/>
        <end position="417"/>
    </location>
</feature>
<dbReference type="PROSITE" id="PS50011">
    <property type="entry name" value="PROTEIN_KINASE_DOM"/>
    <property type="match status" value="1"/>
</dbReference>